<reference evidence="5 6" key="1">
    <citation type="journal article" date="2014" name="Nat. Commun.">
        <title>Klebsormidium flaccidum genome reveals primary factors for plant terrestrial adaptation.</title>
        <authorList>
            <person name="Hori K."/>
            <person name="Maruyama F."/>
            <person name="Fujisawa T."/>
            <person name="Togashi T."/>
            <person name="Yamamoto N."/>
            <person name="Seo M."/>
            <person name="Sato S."/>
            <person name="Yamada T."/>
            <person name="Mori H."/>
            <person name="Tajima N."/>
            <person name="Moriyama T."/>
            <person name="Ikeuchi M."/>
            <person name="Watanabe M."/>
            <person name="Wada H."/>
            <person name="Kobayashi K."/>
            <person name="Saito M."/>
            <person name="Masuda T."/>
            <person name="Sasaki-Sekimoto Y."/>
            <person name="Mashiguchi K."/>
            <person name="Awai K."/>
            <person name="Shimojima M."/>
            <person name="Masuda S."/>
            <person name="Iwai M."/>
            <person name="Nobusawa T."/>
            <person name="Narise T."/>
            <person name="Kondo S."/>
            <person name="Saito H."/>
            <person name="Sato R."/>
            <person name="Murakawa M."/>
            <person name="Ihara Y."/>
            <person name="Oshima-Yamada Y."/>
            <person name="Ohtaka K."/>
            <person name="Satoh M."/>
            <person name="Sonobe K."/>
            <person name="Ishii M."/>
            <person name="Ohtani R."/>
            <person name="Kanamori-Sato M."/>
            <person name="Honoki R."/>
            <person name="Miyazaki D."/>
            <person name="Mochizuki H."/>
            <person name="Umetsu J."/>
            <person name="Higashi K."/>
            <person name="Shibata D."/>
            <person name="Kamiya Y."/>
            <person name="Sato N."/>
            <person name="Nakamura Y."/>
            <person name="Tabata S."/>
            <person name="Ida S."/>
            <person name="Kurokawa K."/>
            <person name="Ohta H."/>
        </authorList>
    </citation>
    <scope>NUCLEOTIDE SEQUENCE [LARGE SCALE GENOMIC DNA]</scope>
    <source>
        <strain evidence="5 6">NIES-2285</strain>
    </source>
</reference>
<evidence type="ECO:0000313" key="5">
    <source>
        <dbReference type="EMBL" id="GAQ87920.1"/>
    </source>
</evidence>
<name>A0A1Y1IAH0_KLENI</name>
<sequence length="456" mass="53133">MEASARQTVAAAKGGLKVSTPRAPKPKLPVFIAAVIAVGLLCLGKMFLFTEWGTGFTPELDEKIRLGEMDINPQDLERLDRTLLKSDKPLYPILLERKEMSAAQRKKMIQDAVDKQLLPYIMENRTFTIQQVDKLKKRNNFAMRVIKHGDNLTIVQTEQEKDNWAYWYRMDQTAIALKAMQRIGMLPHRFDLVVNLNDEPNMSQRDFTLGLPPLFSYCSTPRNYDLLWVGWQYWRCLSTRHWEDFMAEPDCPKPFNITEAVHNHPWKTRIPQALWRGSPTGRRHTESNWRVKPRPLLAMISQDNPDVLNCTLSKCQEGQCTEEAVEQMQQVVGFQDKMLKTKDYLRHKYLVDVDGNSYSSRFALLLSTGALVFKQDTHYEEFLDLFFQPDRHYVRVEKDFSNLVGEVKKAIREDRRAELMAARSVALMQYIVEKDIVFEYLQTLIEAYAKLLVWDD</sequence>
<gene>
    <name evidence="5" type="ORF">KFL_003880020</name>
</gene>
<evidence type="ECO:0000256" key="2">
    <source>
        <dbReference type="ARBA" id="ARBA00022679"/>
    </source>
</evidence>
<accession>A0A1Y1IAH0</accession>
<evidence type="ECO:0000259" key="4">
    <source>
        <dbReference type="SMART" id="SM00672"/>
    </source>
</evidence>
<organism evidence="5 6">
    <name type="scientific">Klebsormidium nitens</name>
    <name type="common">Green alga</name>
    <name type="synonym">Ulothrix nitens</name>
    <dbReference type="NCBI Taxonomy" id="105231"/>
    <lineage>
        <taxon>Eukaryota</taxon>
        <taxon>Viridiplantae</taxon>
        <taxon>Streptophyta</taxon>
        <taxon>Klebsormidiophyceae</taxon>
        <taxon>Klebsormidiales</taxon>
        <taxon>Klebsormidiaceae</taxon>
        <taxon>Klebsormidium</taxon>
    </lineage>
</organism>
<evidence type="ECO:0000256" key="3">
    <source>
        <dbReference type="SAM" id="Phobius"/>
    </source>
</evidence>
<keyword evidence="2 5" id="KW-0808">Transferase</keyword>
<feature type="domain" description="Glycosyl transferase CAP10" evidence="4">
    <location>
        <begin position="185"/>
        <end position="455"/>
    </location>
</feature>
<dbReference type="SMART" id="SM00672">
    <property type="entry name" value="CAP10"/>
    <property type="match status" value="1"/>
</dbReference>
<dbReference type="InterPro" id="IPR006598">
    <property type="entry name" value="CAP10"/>
</dbReference>
<keyword evidence="3" id="KW-0472">Membrane</keyword>
<proteinExistence type="inferred from homology"/>
<keyword evidence="3" id="KW-1133">Transmembrane helix</keyword>
<dbReference type="PANTHER" id="PTHR12203:SF35">
    <property type="entry name" value="PROTEIN O-GLUCOSYLTRANSFERASE 1"/>
    <property type="match status" value="1"/>
</dbReference>
<evidence type="ECO:0000313" key="6">
    <source>
        <dbReference type="Proteomes" id="UP000054558"/>
    </source>
</evidence>
<keyword evidence="3" id="KW-0812">Transmembrane</keyword>
<dbReference type="PANTHER" id="PTHR12203">
    <property type="entry name" value="KDEL LYS-ASP-GLU-LEU CONTAINING - RELATED"/>
    <property type="match status" value="1"/>
</dbReference>
<dbReference type="Pfam" id="PF05686">
    <property type="entry name" value="Glyco_transf_90"/>
    <property type="match status" value="1"/>
</dbReference>
<dbReference type="Proteomes" id="UP000054558">
    <property type="component" value="Unassembled WGS sequence"/>
</dbReference>
<comment type="similarity">
    <text evidence="1">Belongs to the glycosyltransferase 90 family.</text>
</comment>
<evidence type="ECO:0000256" key="1">
    <source>
        <dbReference type="ARBA" id="ARBA00010118"/>
    </source>
</evidence>
<protein>
    <submittedName>
        <fullName evidence="5">Protein glucosyltransferase</fullName>
    </submittedName>
</protein>
<dbReference type="AlphaFoldDB" id="A0A1Y1IAH0"/>
<dbReference type="GO" id="GO:0016740">
    <property type="term" value="F:transferase activity"/>
    <property type="evidence" value="ECO:0007669"/>
    <property type="project" value="UniProtKB-KW"/>
</dbReference>
<feature type="transmembrane region" description="Helical" evidence="3">
    <location>
        <begin position="28"/>
        <end position="48"/>
    </location>
</feature>
<dbReference type="OrthoDB" id="2012775at2759"/>
<dbReference type="EMBL" id="DF237337">
    <property type="protein sequence ID" value="GAQ87920.1"/>
    <property type="molecule type" value="Genomic_DNA"/>
</dbReference>
<dbReference type="InterPro" id="IPR051091">
    <property type="entry name" value="O-Glucosyltr/Glycosyltrsf_90"/>
</dbReference>
<keyword evidence="6" id="KW-1185">Reference proteome</keyword>